<sequence length="78" mass="8410">MTKAPDNGPSEEEALARNRFFMLSMVRLVGAIAVMTGLLIANGTAGAPVWIGYILLAAGMAGFFIFPLLLAKRWRTPD</sequence>
<accession>A0A6I4SKF9</accession>
<dbReference type="AlphaFoldDB" id="A0A6I4SKF9"/>
<dbReference type="RefSeq" id="WP_202392289.1">
    <property type="nucleotide sequence ID" value="NZ_WTYS01000001.1"/>
</dbReference>
<keyword evidence="1" id="KW-0812">Transmembrane</keyword>
<dbReference type="Proteomes" id="UP000468943">
    <property type="component" value="Unassembled WGS sequence"/>
</dbReference>
<name>A0A6I4SKF9_9SPHN</name>
<evidence type="ECO:0000313" key="2">
    <source>
        <dbReference type="EMBL" id="MXO56351.1"/>
    </source>
</evidence>
<dbReference type="EMBL" id="WTYS01000001">
    <property type="protein sequence ID" value="MXO56351.1"/>
    <property type="molecule type" value="Genomic_DNA"/>
</dbReference>
<feature type="transmembrane region" description="Helical" evidence="1">
    <location>
        <begin position="20"/>
        <end position="41"/>
    </location>
</feature>
<proteinExistence type="predicted"/>
<organism evidence="2 3">
    <name type="scientific">Pontixanthobacter gangjinensis</name>
    <dbReference type="NCBI Taxonomy" id="1028742"/>
    <lineage>
        <taxon>Bacteria</taxon>
        <taxon>Pseudomonadati</taxon>
        <taxon>Pseudomonadota</taxon>
        <taxon>Alphaproteobacteria</taxon>
        <taxon>Sphingomonadales</taxon>
        <taxon>Erythrobacteraceae</taxon>
        <taxon>Pontixanthobacter</taxon>
    </lineage>
</organism>
<gene>
    <name evidence="2" type="ORF">GRI36_05600</name>
</gene>
<keyword evidence="1" id="KW-0472">Membrane</keyword>
<reference evidence="2 3" key="1">
    <citation type="submission" date="2019-12" db="EMBL/GenBank/DDBJ databases">
        <title>Genomic-based taxomic classification of the family Erythrobacteraceae.</title>
        <authorList>
            <person name="Xu L."/>
        </authorList>
    </citation>
    <scope>NUCLEOTIDE SEQUENCE [LARGE SCALE GENOMIC DNA]</scope>
    <source>
        <strain evidence="2 3">JCM 17802</strain>
    </source>
</reference>
<evidence type="ECO:0000256" key="1">
    <source>
        <dbReference type="SAM" id="Phobius"/>
    </source>
</evidence>
<evidence type="ECO:0000313" key="3">
    <source>
        <dbReference type="Proteomes" id="UP000468943"/>
    </source>
</evidence>
<protein>
    <submittedName>
        <fullName evidence="2">Uncharacterized protein</fullName>
    </submittedName>
</protein>
<keyword evidence="3" id="KW-1185">Reference proteome</keyword>
<comment type="caution">
    <text evidence="2">The sequence shown here is derived from an EMBL/GenBank/DDBJ whole genome shotgun (WGS) entry which is preliminary data.</text>
</comment>
<keyword evidence="1" id="KW-1133">Transmembrane helix</keyword>
<feature type="transmembrane region" description="Helical" evidence="1">
    <location>
        <begin position="47"/>
        <end position="70"/>
    </location>
</feature>